<proteinExistence type="predicted"/>
<protein>
    <submittedName>
        <fullName evidence="1">Uncharacterized protein</fullName>
    </submittedName>
</protein>
<gene>
    <name evidence="1" type="ORF">S06H3_32877</name>
</gene>
<comment type="caution">
    <text evidence="1">The sequence shown here is derived from an EMBL/GenBank/DDBJ whole genome shotgun (WGS) entry which is preliminary data.</text>
</comment>
<accession>X1LHE6</accession>
<sequence>TNLIQTLEEEIKLFEQGKSNVEQAKSIAKVAQRLISLKMLEIQEEEKVLGELLVKIKDFKS</sequence>
<feature type="non-terminal residue" evidence="1">
    <location>
        <position position="1"/>
    </location>
</feature>
<name>X1LHE6_9ZZZZ</name>
<evidence type="ECO:0000313" key="1">
    <source>
        <dbReference type="EMBL" id="GAI18767.1"/>
    </source>
</evidence>
<dbReference type="EMBL" id="BARV01019577">
    <property type="protein sequence ID" value="GAI18767.1"/>
    <property type="molecule type" value="Genomic_DNA"/>
</dbReference>
<reference evidence="1" key="1">
    <citation type="journal article" date="2014" name="Front. Microbiol.">
        <title>High frequency of phylogenetically diverse reductive dehalogenase-homologous genes in deep subseafloor sedimentary metagenomes.</title>
        <authorList>
            <person name="Kawai M."/>
            <person name="Futagami T."/>
            <person name="Toyoda A."/>
            <person name="Takaki Y."/>
            <person name="Nishi S."/>
            <person name="Hori S."/>
            <person name="Arai W."/>
            <person name="Tsubouchi T."/>
            <person name="Morono Y."/>
            <person name="Uchiyama I."/>
            <person name="Ito T."/>
            <person name="Fujiyama A."/>
            <person name="Inagaki F."/>
            <person name="Takami H."/>
        </authorList>
    </citation>
    <scope>NUCLEOTIDE SEQUENCE</scope>
    <source>
        <strain evidence="1">Expedition CK06-06</strain>
    </source>
</reference>
<dbReference type="AlphaFoldDB" id="X1LHE6"/>
<organism evidence="1">
    <name type="scientific">marine sediment metagenome</name>
    <dbReference type="NCBI Taxonomy" id="412755"/>
    <lineage>
        <taxon>unclassified sequences</taxon>
        <taxon>metagenomes</taxon>
        <taxon>ecological metagenomes</taxon>
    </lineage>
</organism>